<evidence type="ECO:0000256" key="1">
    <source>
        <dbReference type="ARBA" id="ARBA00012528"/>
    </source>
</evidence>
<gene>
    <name evidence="4" type="ORF">HNQ55_003124</name>
</gene>
<dbReference type="GO" id="GO:0052621">
    <property type="term" value="F:diguanylate cyclase activity"/>
    <property type="evidence" value="ECO:0007669"/>
    <property type="project" value="UniProtKB-EC"/>
</dbReference>
<dbReference type="InterPro" id="IPR029787">
    <property type="entry name" value="Nucleotide_cyclase"/>
</dbReference>
<dbReference type="SUPFAM" id="SSF55073">
    <property type="entry name" value="Nucleotide cyclase"/>
    <property type="match status" value="1"/>
</dbReference>
<evidence type="ECO:0000313" key="4">
    <source>
        <dbReference type="EMBL" id="MBB6544591.1"/>
    </source>
</evidence>
<name>A0A7X0TUS5_9GAMM</name>
<evidence type="ECO:0000256" key="2">
    <source>
        <dbReference type="ARBA" id="ARBA00034247"/>
    </source>
</evidence>
<dbReference type="InterPro" id="IPR000160">
    <property type="entry name" value="GGDEF_dom"/>
</dbReference>
<proteinExistence type="predicted"/>
<comment type="caution">
    <text evidence="4">The sequence shown here is derived from an EMBL/GenBank/DDBJ whole genome shotgun (WGS) entry which is preliminary data.</text>
</comment>
<dbReference type="EC" id="2.7.7.65" evidence="1"/>
<dbReference type="Pfam" id="PF00990">
    <property type="entry name" value="GGDEF"/>
    <property type="match status" value="1"/>
</dbReference>
<dbReference type="CDD" id="cd01949">
    <property type="entry name" value="GGDEF"/>
    <property type="match status" value="1"/>
</dbReference>
<dbReference type="GO" id="GO:0043709">
    <property type="term" value="P:cell adhesion involved in single-species biofilm formation"/>
    <property type="evidence" value="ECO:0007669"/>
    <property type="project" value="TreeGrafter"/>
</dbReference>
<dbReference type="Proteomes" id="UP000537141">
    <property type="component" value="Unassembled WGS sequence"/>
</dbReference>
<dbReference type="GO" id="GO:1902201">
    <property type="term" value="P:negative regulation of bacterial-type flagellum-dependent cell motility"/>
    <property type="evidence" value="ECO:0007669"/>
    <property type="project" value="TreeGrafter"/>
</dbReference>
<accession>A0A7X0TUS5</accession>
<reference evidence="4 5" key="1">
    <citation type="submission" date="2020-08" db="EMBL/GenBank/DDBJ databases">
        <title>Genomic Encyclopedia of Type Strains, Phase IV (KMG-IV): sequencing the most valuable type-strain genomes for metagenomic binning, comparative biology and taxonomic classification.</title>
        <authorList>
            <person name="Goeker M."/>
        </authorList>
    </citation>
    <scope>NUCLEOTIDE SEQUENCE [LARGE SCALE GENOMIC DNA]</scope>
    <source>
        <strain evidence="4 5">DSM 26287</strain>
    </source>
</reference>
<organism evidence="4 5">
    <name type="scientific">Thalassotalea piscium</name>
    <dbReference type="NCBI Taxonomy" id="1230533"/>
    <lineage>
        <taxon>Bacteria</taxon>
        <taxon>Pseudomonadati</taxon>
        <taxon>Pseudomonadota</taxon>
        <taxon>Gammaproteobacteria</taxon>
        <taxon>Alteromonadales</taxon>
        <taxon>Colwelliaceae</taxon>
        <taxon>Thalassotalea</taxon>
    </lineage>
</organism>
<dbReference type="Gene3D" id="3.30.70.270">
    <property type="match status" value="1"/>
</dbReference>
<dbReference type="PANTHER" id="PTHR45138">
    <property type="entry name" value="REGULATORY COMPONENTS OF SENSORY TRANSDUCTION SYSTEM"/>
    <property type="match status" value="1"/>
</dbReference>
<dbReference type="InterPro" id="IPR050469">
    <property type="entry name" value="Diguanylate_Cyclase"/>
</dbReference>
<dbReference type="GO" id="GO:0005886">
    <property type="term" value="C:plasma membrane"/>
    <property type="evidence" value="ECO:0007669"/>
    <property type="project" value="TreeGrafter"/>
</dbReference>
<protein>
    <recommendedName>
        <fullName evidence="1">diguanylate cyclase</fullName>
        <ecNumber evidence="1">2.7.7.65</ecNumber>
    </recommendedName>
</protein>
<keyword evidence="5" id="KW-1185">Reference proteome</keyword>
<dbReference type="PROSITE" id="PS50887">
    <property type="entry name" value="GGDEF"/>
    <property type="match status" value="1"/>
</dbReference>
<dbReference type="InterPro" id="IPR043128">
    <property type="entry name" value="Rev_trsase/Diguanyl_cyclase"/>
</dbReference>
<dbReference type="PANTHER" id="PTHR45138:SF9">
    <property type="entry name" value="DIGUANYLATE CYCLASE DGCM-RELATED"/>
    <property type="match status" value="1"/>
</dbReference>
<sequence>MFESCLPRATDVCARYGGEEFAIILTGTNTLGAEQVAENIRKKVEAHIVKYNQQEMRLTVSIGLVSKMLKTFDKNIPTELFKSADEALYNAKTKSRNCVVISANSAIN</sequence>
<dbReference type="AlphaFoldDB" id="A0A7X0TUS5"/>
<comment type="catalytic activity">
    <reaction evidence="2">
        <text>2 GTP = 3',3'-c-di-GMP + 2 diphosphate</text>
        <dbReference type="Rhea" id="RHEA:24898"/>
        <dbReference type="ChEBI" id="CHEBI:33019"/>
        <dbReference type="ChEBI" id="CHEBI:37565"/>
        <dbReference type="ChEBI" id="CHEBI:58805"/>
        <dbReference type="EC" id="2.7.7.65"/>
    </reaction>
</comment>
<dbReference type="NCBIfam" id="TIGR00254">
    <property type="entry name" value="GGDEF"/>
    <property type="match status" value="1"/>
</dbReference>
<evidence type="ECO:0000259" key="3">
    <source>
        <dbReference type="PROSITE" id="PS50887"/>
    </source>
</evidence>
<evidence type="ECO:0000313" key="5">
    <source>
        <dbReference type="Proteomes" id="UP000537141"/>
    </source>
</evidence>
<dbReference type="SMART" id="SM00267">
    <property type="entry name" value="GGDEF"/>
    <property type="match status" value="1"/>
</dbReference>
<dbReference type="EMBL" id="JACHHU010000032">
    <property type="protein sequence ID" value="MBB6544591.1"/>
    <property type="molecule type" value="Genomic_DNA"/>
</dbReference>
<feature type="domain" description="GGDEF" evidence="3">
    <location>
        <begin position="1"/>
        <end position="104"/>
    </location>
</feature>